<dbReference type="RefSeq" id="WP_085757355.1">
    <property type="nucleotide sequence ID" value="NZ_CP019343.1"/>
</dbReference>
<evidence type="ECO:0000313" key="1">
    <source>
        <dbReference type="EMBL" id="ARN73246.1"/>
    </source>
</evidence>
<organism evidence="1 2">
    <name type="scientific">Oceanicoccus sagamiensis</name>
    <dbReference type="NCBI Taxonomy" id="716816"/>
    <lineage>
        <taxon>Bacteria</taxon>
        <taxon>Pseudomonadati</taxon>
        <taxon>Pseudomonadota</taxon>
        <taxon>Gammaproteobacteria</taxon>
        <taxon>Cellvibrionales</taxon>
        <taxon>Spongiibacteraceae</taxon>
        <taxon>Oceanicoccus</taxon>
    </lineage>
</organism>
<reference evidence="1 2" key="1">
    <citation type="submission" date="2016-11" db="EMBL/GenBank/DDBJ databases">
        <title>Trade-off between light-utilization and light-protection in marine flavobacteria.</title>
        <authorList>
            <person name="Kumagai Y."/>
        </authorList>
    </citation>
    <scope>NUCLEOTIDE SEQUENCE [LARGE SCALE GENOMIC DNA]</scope>
    <source>
        <strain evidence="1 2">NBRC 107125</strain>
    </source>
</reference>
<proteinExistence type="predicted"/>
<evidence type="ECO:0000313" key="2">
    <source>
        <dbReference type="Proteomes" id="UP000193450"/>
    </source>
</evidence>
<dbReference type="EMBL" id="CP019343">
    <property type="protein sequence ID" value="ARN73246.1"/>
    <property type="molecule type" value="Genomic_DNA"/>
</dbReference>
<dbReference type="KEGG" id="osg:BST96_03455"/>
<keyword evidence="2" id="KW-1185">Reference proteome</keyword>
<gene>
    <name evidence="1" type="ORF">BST96_03455</name>
</gene>
<dbReference type="Proteomes" id="UP000193450">
    <property type="component" value="Chromosome"/>
</dbReference>
<accession>A0A1X9N699</accession>
<name>A0A1X9N699_9GAMM</name>
<protein>
    <submittedName>
        <fullName evidence="1">Uncharacterized protein</fullName>
    </submittedName>
</protein>
<sequence length="60" mass="7259">MKTTNTINTIDINNLCSRKLLEILTINQRLDRLEQESIERELLTRRHYIPELADWRQQAH</sequence>
<dbReference type="AlphaFoldDB" id="A0A1X9N699"/>